<feature type="compositionally biased region" description="Basic residues" evidence="6">
    <location>
        <begin position="94"/>
        <end position="111"/>
    </location>
</feature>
<keyword evidence="2" id="KW-0805">Transcription regulation</keyword>
<dbReference type="PANTHER" id="PTHR31194">
    <property type="entry name" value="SHN SHINE , DNA BINDING / TRANSCRIPTION FACTOR"/>
    <property type="match status" value="1"/>
</dbReference>
<evidence type="ECO:0000313" key="8">
    <source>
        <dbReference type="EMBL" id="KAG9448959.1"/>
    </source>
</evidence>
<dbReference type="InterPro" id="IPR001471">
    <property type="entry name" value="AP2/ERF_dom"/>
</dbReference>
<evidence type="ECO:0000256" key="3">
    <source>
        <dbReference type="ARBA" id="ARBA00023125"/>
    </source>
</evidence>
<protein>
    <recommendedName>
        <fullName evidence="7">AP2/ERF domain-containing protein</fullName>
    </recommendedName>
</protein>
<dbReference type="Proteomes" id="UP000825729">
    <property type="component" value="Unassembled WGS sequence"/>
</dbReference>
<evidence type="ECO:0000256" key="4">
    <source>
        <dbReference type="ARBA" id="ARBA00023163"/>
    </source>
</evidence>
<dbReference type="EMBL" id="JAINDJ010000004">
    <property type="protein sequence ID" value="KAG9448959.1"/>
    <property type="molecule type" value="Genomic_DNA"/>
</dbReference>
<keyword evidence="5" id="KW-0539">Nucleus</keyword>
<dbReference type="Pfam" id="PF00847">
    <property type="entry name" value="AP2"/>
    <property type="match status" value="1"/>
</dbReference>
<keyword evidence="9" id="KW-1185">Reference proteome</keyword>
<dbReference type="InterPro" id="IPR050913">
    <property type="entry name" value="AP2/ERF_ERF"/>
</dbReference>
<dbReference type="SUPFAM" id="SSF54171">
    <property type="entry name" value="DNA-binding domain"/>
    <property type="match status" value="1"/>
</dbReference>
<keyword evidence="3" id="KW-0238">DNA-binding</keyword>
<evidence type="ECO:0000256" key="2">
    <source>
        <dbReference type="ARBA" id="ARBA00023015"/>
    </source>
</evidence>
<reference evidence="8 9" key="1">
    <citation type="submission" date="2021-07" db="EMBL/GenBank/DDBJ databases">
        <title>The Aristolochia fimbriata genome: insights into angiosperm evolution, floral development and chemical biosynthesis.</title>
        <authorList>
            <person name="Jiao Y."/>
        </authorList>
    </citation>
    <scope>NUCLEOTIDE SEQUENCE [LARGE SCALE GENOMIC DNA]</scope>
    <source>
        <strain evidence="8">IBCAS-2021</strain>
        <tissue evidence="8">Leaf</tissue>
    </source>
</reference>
<dbReference type="PANTHER" id="PTHR31194:SF202">
    <property type="entry name" value="ETHYLENE-RESPONSIVE TRANSCRIPTION FACTOR ERF070"/>
    <property type="match status" value="1"/>
</dbReference>
<organism evidence="8 9">
    <name type="scientific">Aristolochia fimbriata</name>
    <name type="common">White veined hardy Dutchman's pipe vine</name>
    <dbReference type="NCBI Taxonomy" id="158543"/>
    <lineage>
        <taxon>Eukaryota</taxon>
        <taxon>Viridiplantae</taxon>
        <taxon>Streptophyta</taxon>
        <taxon>Embryophyta</taxon>
        <taxon>Tracheophyta</taxon>
        <taxon>Spermatophyta</taxon>
        <taxon>Magnoliopsida</taxon>
        <taxon>Magnoliidae</taxon>
        <taxon>Piperales</taxon>
        <taxon>Aristolochiaceae</taxon>
        <taxon>Aristolochia</taxon>
    </lineage>
</organism>
<evidence type="ECO:0000313" key="9">
    <source>
        <dbReference type="Proteomes" id="UP000825729"/>
    </source>
</evidence>
<comment type="caution">
    <text evidence="8">The sequence shown here is derived from an EMBL/GenBank/DDBJ whole genome shotgun (WGS) entry which is preliminary data.</text>
</comment>
<dbReference type="GO" id="GO:0003700">
    <property type="term" value="F:DNA-binding transcription factor activity"/>
    <property type="evidence" value="ECO:0007669"/>
    <property type="project" value="InterPro"/>
</dbReference>
<dbReference type="CDD" id="cd00018">
    <property type="entry name" value="AP2"/>
    <property type="match status" value="1"/>
</dbReference>
<proteinExistence type="predicted"/>
<evidence type="ECO:0000256" key="6">
    <source>
        <dbReference type="SAM" id="MobiDB-lite"/>
    </source>
</evidence>
<feature type="compositionally biased region" description="Low complexity" evidence="6">
    <location>
        <begin position="79"/>
        <end position="91"/>
    </location>
</feature>
<feature type="region of interest" description="Disordered" evidence="6">
    <location>
        <begin position="38"/>
        <end position="59"/>
    </location>
</feature>
<comment type="subcellular location">
    <subcellularLocation>
        <location evidence="1">Nucleus</location>
    </subcellularLocation>
</comment>
<evidence type="ECO:0000256" key="1">
    <source>
        <dbReference type="ARBA" id="ARBA00004123"/>
    </source>
</evidence>
<evidence type="ECO:0000256" key="5">
    <source>
        <dbReference type="ARBA" id="ARBA00023242"/>
    </source>
</evidence>
<dbReference type="AlphaFoldDB" id="A0AAV7EKT7"/>
<feature type="region of interest" description="Disordered" evidence="6">
    <location>
        <begin position="79"/>
        <end position="111"/>
    </location>
</feature>
<keyword evidence="4" id="KW-0804">Transcription</keyword>
<gene>
    <name evidence="8" type="ORF">H6P81_008924</name>
</gene>
<name>A0AAV7EKT7_ARIFI</name>
<dbReference type="SMART" id="SM00380">
    <property type="entry name" value="AP2"/>
    <property type="match status" value="1"/>
</dbReference>
<dbReference type="GO" id="GO:0005634">
    <property type="term" value="C:nucleus"/>
    <property type="evidence" value="ECO:0007669"/>
    <property type="project" value="UniProtKB-SubCell"/>
</dbReference>
<dbReference type="GO" id="GO:0003677">
    <property type="term" value="F:DNA binding"/>
    <property type="evidence" value="ECO:0007669"/>
    <property type="project" value="UniProtKB-KW"/>
</dbReference>
<sequence>MPGPQRHLLTLDKVCRKEKKKPVFREDQKMVRKIRVIFSDPDATDSSSDEEEEYDLKNNSLSGSKRLIQEIRVPVPSLYSVSETESSSNGSNCKKPRRTISRTPKSSKYRGVRQRRWGKWAAEIRHPVRGVRVWLGTYNTAEEAAEAYQKASKEFNELTTKNDSPATSLSPSCLSVESEAPSENFFSVPSPSSVLDVSTSISLVDSSLTNDTGKVAESIPEVLKDDRISPIPDDFDLDFGFDPFLPDDLGTFFDDIGGLKDLPLPEKDMWDMEDFNLDSDELSWMNLEPVNFAV</sequence>
<dbReference type="PRINTS" id="PR00367">
    <property type="entry name" value="ETHRSPELEMNT"/>
</dbReference>
<dbReference type="Gene3D" id="3.30.730.10">
    <property type="entry name" value="AP2/ERF domain"/>
    <property type="match status" value="1"/>
</dbReference>
<dbReference type="PROSITE" id="PS51032">
    <property type="entry name" value="AP2_ERF"/>
    <property type="match status" value="1"/>
</dbReference>
<accession>A0AAV7EKT7</accession>
<dbReference type="InterPro" id="IPR016177">
    <property type="entry name" value="DNA-bd_dom_sf"/>
</dbReference>
<evidence type="ECO:0000259" key="7">
    <source>
        <dbReference type="PROSITE" id="PS51032"/>
    </source>
</evidence>
<dbReference type="InterPro" id="IPR036955">
    <property type="entry name" value="AP2/ERF_dom_sf"/>
</dbReference>
<feature type="domain" description="AP2/ERF" evidence="7">
    <location>
        <begin position="108"/>
        <end position="165"/>
    </location>
</feature>